<dbReference type="EMBL" id="CAJNNW010036988">
    <property type="protein sequence ID" value="CAE8738720.1"/>
    <property type="molecule type" value="Genomic_DNA"/>
</dbReference>
<evidence type="ECO:0000313" key="1">
    <source>
        <dbReference type="EMBL" id="CAE8738720.1"/>
    </source>
</evidence>
<comment type="caution">
    <text evidence="1">The sequence shown here is derived from an EMBL/GenBank/DDBJ whole genome shotgun (WGS) entry which is preliminary data.</text>
</comment>
<evidence type="ECO:0000313" key="2">
    <source>
        <dbReference type="Proteomes" id="UP000626109"/>
    </source>
</evidence>
<proteinExistence type="predicted"/>
<gene>
    <name evidence="1" type="ORF">PGLA2088_LOCUS49318</name>
</gene>
<dbReference type="Proteomes" id="UP000626109">
    <property type="component" value="Unassembled WGS sequence"/>
</dbReference>
<name>A0A813LUN4_POLGL</name>
<feature type="non-terminal residue" evidence="1">
    <location>
        <position position="1"/>
    </location>
</feature>
<dbReference type="AlphaFoldDB" id="A0A813LUN4"/>
<reference evidence="1" key="1">
    <citation type="submission" date="2021-02" db="EMBL/GenBank/DDBJ databases">
        <authorList>
            <person name="Dougan E. K."/>
            <person name="Rhodes N."/>
            <person name="Thang M."/>
            <person name="Chan C."/>
        </authorList>
    </citation>
    <scope>NUCLEOTIDE SEQUENCE</scope>
</reference>
<accession>A0A813LUN4</accession>
<organism evidence="1 2">
    <name type="scientific">Polarella glacialis</name>
    <name type="common">Dinoflagellate</name>
    <dbReference type="NCBI Taxonomy" id="89957"/>
    <lineage>
        <taxon>Eukaryota</taxon>
        <taxon>Sar</taxon>
        <taxon>Alveolata</taxon>
        <taxon>Dinophyceae</taxon>
        <taxon>Suessiales</taxon>
        <taxon>Suessiaceae</taxon>
        <taxon>Polarella</taxon>
    </lineage>
</organism>
<feature type="non-terminal residue" evidence="1">
    <location>
        <position position="243"/>
    </location>
</feature>
<sequence>TLCLTDYRDSAGFCDCICPAMDILEPEKGGYSCEAEIMSFLLLGRRGYELAKRVNLNGFCARLLCDWFAKIGNPDPVNPVVGVPASCLALDLPWRTLQCVELTNREPYNPSPWMKPLDEINTLECSDRTKWPIDVRNADTGDVCNQHDYRWKCPKNFPIMCSEQRCVGDHCCKATVEECFEGQKQASVLLTMELDEWLGMATPAMIAARVTTTSVDAYQVFLSRLPTTTMGASLASQVKDLST</sequence>
<protein>
    <submittedName>
        <fullName evidence="1">Uncharacterized protein</fullName>
    </submittedName>
</protein>